<keyword evidence="2" id="KW-1185">Reference proteome</keyword>
<dbReference type="InterPro" id="IPR010419">
    <property type="entry name" value="CO_DH_gsu"/>
</dbReference>
<dbReference type="OrthoDB" id="25755at2157"/>
<dbReference type="CDD" id="cd05018">
    <property type="entry name" value="CoxG"/>
    <property type="match status" value="1"/>
</dbReference>
<protein>
    <submittedName>
        <fullName evidence="1">Carbon monoxide dehydrogenase</fullName>
    </submittedName>
</protein>
<accession>A0A2U9IBI1</accession>
<evidence type="ECO:0000313" key="2">
    <source>
        <dbReference type="Proteomes" id="UP000248044"/>
    </source>
</evidence>
<organism evidence="1 2">
    <name type="scientific">Acidianus brierleyi</name>
    <dbReference type="NCBI Taxonomy" id="41673"/>
    <lineage>
        <taxon>Archaea</taxon>
        <taxon>Thermoproteota</taxon>
        <taxon>Thermoprotei</taxon>
        <taxon>Sulfolobales</taxon>
        <taxon>Sulfolobaceae</taxon>
        <taxon>Acidianus</taxon>
    </lineage>
</organism>
<dbReference type="Pfam" id="PF06240">
    <property type="entry name" value="COXG"/>
    <property type="match status" value="1"/>
</dbReference>
<dbReference type="EMBL" id="CP029289">
    <property type="protein sequence ID" value="AWR93368.1"/>
    <property type="molecule type" value="Genomic_DNA"/>
</dbReference>
<reference evidence="1 2" key="1">
    <citation type="submission" date="2018-05" db="EMBL/GenBank/DDBJ databases">
        <title>Complete Genome Sequences of Extremely Thermoacidophilic, Metal-Mobilizing Type-Strain Members of the Archaeal Family Sulfolobaceae: Acidianus brierleyi DSM-1651T, Acidianus sulfidivorans DSM-18786T, Metallosphaera hakonensis DSM-7519T, and Metallosphaera prunae DSM-10039T.</title>
        <authorList>
            <person name="Counts J.A."/>
            <person name="Kelly R.M."/>
        </authorList>
    </citation>
    <scope>NUCLEOTIDE SEQUENCE [LARGE SCALE GENOMIC DNA]</scope>
    <source>
        <strain evidence="1 2">DSM 1651</strain>
    </source>
</reference>
<dbReference type="KEGG" id="abri:DFR85_00845"/>
<dbReference type="RefSeq" id="WP_110269252.1">
    <property type="nucleotide sequence ID" value="NZ_CP029289.2"/>
</dbReference>
<dbReference type="PANTHER" id="PTHR38588">
    <property type="entry name" value="BLL0334 PROTEIN"/>
    <property type="match status" value="1"/>
</dbReference>
<gene>
    <name evidence="1" type="ORF">DFR85_00845</name>
</gene>
<dbReference type="SUPFAM" id="SSF55961">
    <property type="entry name" value="Bet v1-like"/>
    <property type="match status" value="1"/>
</dbReference>
<dbReference type="GeneID" id="36830659"/>
<dbReference type="PANTHER" id="PTHR38588:SF1">
    <property type="entry name" value="BLL0334 PROTEIN"/>
    <property type="match status" value="1"/>
</dbReference>
<proteinExistence type="predicted"/>
<dbReference type="Gene3D" id="3.30.530.20">
    <property type="match status" value="1"/>
</dbReference>
<sequence>MKYQGSVEVKANKSEIMNILQNLEDVAKCFPGIKEIKKEGDEYKVTGSTGIGFIKGDYKATVKFTEMRDNGFSLTAKGTGLNSNVDILANVIVEDNKIAYEADVKVSGILASVGGRLMEPAMNKIIGELFDCLKQRVDKK</sequence>
<name>A0A2U9IBI1_9CREN</name>
<evidence type="ECO:0000313" key="1">
    <source>
        <dbReference type="EMBL" id="AWR93368.1"/>
    </source>
</evidence>
<dbReference type="Proteomes" id="UP000248044">
    <property type="component" value="Chromosome"/>
</dbReference>
<dbReference type="AlphaFoldDB" id="A0A2U9IBI1"/>
<dbReference type="InterPro" id="IPR023393">
    <property type="entry name" value="START-like_dom_sf"/>
</dbReference>